<sequence>MDAAAWNLMFLVVYVVAVAVDPLFFYLPVIEDNPSNATKCITTDKTLKIIAICVRSFLDLVTIGDLVRQISKRIRLEASEYVINILGILPVPQVLVPIIVSGMSGSKSRKIRKFLNAVVILQYVPRILRVWILWNKAVNDAMNNQPKTESSRPTDEDNEKEKKKEKKRKKEKKMKKEKKKYMVLKAGLNLYLYLIASHVLGAFWYFFSIERETKCWHLACHEHNITCNNSTFHCDNDFRINHPIINESCSLKDPNTNLFDFGIYQKARQSGILDSMDIPQKTLFCFWWGLRNLSSFGQNLETSPDYWENCFTILISIFGLLLFLYFIGNLQVYMQSEASEWLQRYKQRSYHGIHAANELETFEQRSHHAIQAA</sequence>
<dbReference type="PANTHER" id="PTHR45651">
    <property type="entry name" value="CYCLIC NUCLEOTIDE-GATED ION CHANNEL 15-RELATED-RELATED"/>
    <property type="match status" value="1"/>
</dbReference>
<keyword evidence="1" id="KW-0813">Transport</keyword>
<evidence type="ECO:0000256" key="2">
    <source>
        <dbReference type="SAM" id="MobiDB-lite"/>
    </source>
</evidence>
<feature type="transmembrane region" description="Helical" evidence="3">
    <location>
        <begin position="7"/>
        <end position="27"/>
    </location>
</feature>
<feature type="compositionally biased region" description="Basic residues" evidence="2">
    <location>
        <begin position="163"/>
        <end position="174"/>
    </location>
</feature>
<protein>
    <submittedName>
        <fullName evidence="5">Cyclic nucleotide-gated ion channel 1-like</fullName>
    </submittedName>
</protein>
<dbReference type="GO" id="GO:0034220">
    <property type="term" value="P:monoatomic ion transmembrane transport"/>
    <property type="evidence" value="ECO:0007669"/>
    <property type="project" value="UniProtKB-KW"/>
</dbReference>
<dbReference type="SUPFAM" id="SSF81324">
    <property type="entry name" value="Voltage-gated potassium channels"/>
    <property type="match status" value="1"/>
</dbReference>
<organism evidence="4 5">
    <name type="scientific">Juglans regia</name>
    <name type="common">English walnut</name>
    <dbReference type="NCBI Taxonomy" id="51240"/>
    <lineage>
        <taxon>Eukaryota</taxon>
        <taxon>Viridiplantae</taxon>
        <taxon>Streptophyta</taxon>
        <taxon>Embryophyta</taxon>
        <taxon>Tracheophyta</taxon>
        <taxon>Spermatophyta</taxon>
        <taxon>Magnoliopsida</taxon>
        <taxon>eudicotyledons</taxon>
        <taxon>Gunneridae</taxon>
        <taxon>Pentapetalae</taxon>
        <taxon>rosids</taxon>
        <taxon>fabids</taxon>
        <taxon>Fagales</taxon>
        <taxon>Juglandaceae</taxon>
        <taxon>Juglans</taxon>
    </lineage>
</organism>
<dbReference type="OrthoDB" id="421226at2759"/>
<accession>A0A6P9EIY8</accession>
<keyword evidence="3" id="KW-1133">Transmembrane helix</keyword>
<name>A0A6P9EIY8_JUGRE</name>
<keyword evidence="3" id="KW-0812">Transmembrane</keyword>
<dbReference type="Proteomes" id="UP000235220">
    <property type="component" value="Chromosome 16"/>
</dbReference>
<keyword evidence="3" id="KW-0472">Membrane</keyword>
<dbReference type="AlphaFoldDB" id="A0A6P9EIY8"/>
<keyword evidence="1" id="KW-0407">Ion channel</keyword>
<feature type="compositionally biased region" description="Basic and acidic residues" evidence="2">
    <location>
        <begin position="149"/>
        <end position="162"/>
    </location>
</feature>
<evidence type="ECO:0000313" key="5">
    <source>
        <dbReference type="RefSeq" id="XP_035542727.1"/>
    </source>
</evidence>
<proteinExistence type="predicted"/>
<dbReference type="GO" id="GO:0016020">
    <property type="term" value="C:membrane"/>
    <property type="evidence" value="ECO:0007669"/>
    <property type="project" value="UniProtKB-SubCell"/>
</dbReference>
<gene>
    <name evidence="5" type="primary">LOC109004569</name>
</gene>
<dbReference type="RefSeq" id="XP_035542727.1">
    <property type="nucleotide sequence ID" value="XM_035686834.1"/>
</dbReference>
<feature type="transmembrane region" description="Helical" evidence="3">
    <location>
        <begin position="81"/>
        <end position="103"/>
    </location>
</feature>
<evidence type="ECO:0000256" key="3">
    <source>
        <dbReference type="SAM" id="Phobius"/>
    </source>
</evidence>
<feature type="transmembrane region" description="Helical" evidence="3">
    <location>
        <begin position="182"/>
        <end position="207"/>
    </location>
</feature>
<evidence type="ECO:0000256" key="1">
    <source>
        <dbReference type="ARBA" id="ARBA00023303"/>
    </source>
</evidence>
<feature type="transmembrane region" description="Helical" evidence="3">
    <location>
        <begin position="306"/>
        <end position="327"/>
    </location>
</feature>
<keyword evidence="4" id="KW-1185">Reference proteome</keyword>
<dbReference type="KEGG" id="jre:109004569"/>
<feature type="region of interest" description="Disordered" evidence="2">
    <location>
        <begin position="143"/>
        <end position="174"/>
    </location>
</feature>
<reference evidence="5" key="1">
    <citation type="submission" date="2025-08" db="UniProtKB">
        <authorList>
            <consortium name="RefSeq"/>
        </authorList>
    </citation>
    <scope>IDENTIFICATION</scope>
    <source>
        <tissue evidence="5">Leaves</tissue>
    </source>
</reference>
<keyword evidence="1" id="KW-0406">Ion transport</keyword>
<dbReference type="PANTHER" id="PTHR45651:SF68">
    <property type="entry name" value="ION TRANSPORT DOMAIN-CONTAINING PROTEIN"/>
    <property type="match status" value="1"/>
</dbReference>
<evidence type="ECO:0000313" key="4">
    <source>
        <dbReference type="Proteomes" id="UP000235220"/>
    </source>
</evidence>
<dbReference type="InParanoid" id="A0A6P9EIY8"/>
<dbReference type="GeneID" id="109004569"/>